<proteinExistence type="predicted"/>
<dbReference type="AlphaFoldDB" id="A0A2M6WVZ0"/>
<evidence type="ECO:0000313" key="2">
    <source>
        <dbReference type="Proteomes" id="UP000230481"/>
    </source>
</evidence>
<sequence>MSPSIIKEKIKFIHILKAYLHFTSRKIFFELRITNTDIRSFVTRNAAQNLGEGRAEPRT</sequence>
<reference evidence="2" key="1">
    <citation type="submission" date="2017-09" db="EMBL/GenBank/DDBJ databases">
        <title>Depth-based differentiation of microbial function through sediment-hosted aquifers and enrichment of novel symbionts in the deep terrestrial subsurface.</title>
        <authorList>
            <person name="Probst A.J."/>
            <person name="Ladd B."/>
            <person name="Jarett J.K."/>
            <person name="Geller-Mcgrath D.E."/>
            <person name="Sieber C.M.K."/>
            <person name="Emerson J.B."/>
            <person name="Anantharaman K."/>
            <person name="Thomas B.C."/>
            <person name="Malmstrom R."/>
            <person name="Stieglmeier M."/>
            <person name="Klingl A."/>
            <person name="Woyke T."/>
            <person name="Ryan C.M."/>
            <person name="Banfield J.F."/>
        </authorList>
    </citation>
    <scope>NUCLEOTIDE SEQUENCE [LARGE SCALE GENOMIC DNA]</scope>
</reference>
<gene>
    <name evidence="1" type="ORF">COT82_00315</name>
</gene>
<evidence type="ECO:0000313" key="1">
    <source>
        <dbReference type="EMBL" id="PIT96963.1"/>
    </source>
</evidence>
<comment type="caution">
    <text evidence="1">The sequence shown here is derived from an EMBL/GenBank/DDBJ whole genome shotgun (WGS) entry which is preliminary data.</text>
</comment>
<dbReference type="EMBL" id="PFAA01000009">
    <property type="protein sequence ID" value="PIT96963.1"/>
    <property type="molecule type" value="Genomic_DNA"/>
</dbReference>
<organism evidence="1 2">
    <name type="scientific">Candidatus Campbellbacteria bacterium CG10_big_fil_rev_8_21_14_0_10_35_52</name>
    <dbReference type="NCBI Taxonomy" id="1974527"/>
    <lineage>
        <taxon>Bacteria</taxon>
        <taxon>Candidatus Campbelliibacteriota</taxon>
    </lineage>
</organism>
<dbReference type="Proteomes" id="UP000230481">
    <property type="component" value="Unassembled WGS sequence"/>
</dbReference>
<name>A0A2M6WVZ0_9BACT</name>
<accession>A0A2M6WVZ0</accession>
<protein>
    <submittedName>
        <fullName evidence="1">Uncharacterized protein</fullName>
    </submittedName>
</protein>